<dbReference type="EMBL" id="NBIV01000093">
    <property type="protein sequence ID" value="PXF44369.1"/>
    <property type="molecule type" value="Genomic_DNA"/>
</dbReference>
<evidence type="ECO:0000313" key="3">
    <source>
        <dbReference type="Proteomes" id="UP000247409"/>
    </source>
</evidence>
<dbReference type="Proteomes" id="UP000247409">
    <property type="component" value="Unassembled WGS sequence"/>
</dbReference>
<proteinExistence type="predicted"/>
<organism evidence="2 3">
    <name type="scientific">Gracilariopsis chorda</name>
    <dbReference type="NCBI Taxonomy" id="448386"/>
    <lineage>
        <taxon>Eukaryota</taxon>
        <taxon>Rhodophyta</taxon>
        <taxon>Florideophyceae</taxon>
        <taxon>Rhodymeniophycidae</taxon>
        <taxon>Gracilariales</taxon>
        <taxon>Gracilariaceae</taxon>
        <taxon>Gracilariopsis</taxon>
    </lineage>
</organism>
<sequence>MQEEETVACNATFNVEEEDEDESQIKDFIFAGGDEAVSYAKTLQALAKDLEDQEDEEEVAFAKGNKKKSFEFEVHSEEVEHVKRQAIALDYVLMKE</sequence>
<name>A0A2V3IQL0_9FLOR</name>
<evidence type="ECO:0000313" key="2">
    <source>
        <dbReference type="EMBL" id="PXF44369.1"/>
    </source>
</evidence>
<feature type="coiled-coil region" evidence="1">
    <location>
        <begin position="36"/>
        <end position="63"/>
    </location>
</feature>
<comment type="caution">
    <text evidence="2">The sequence shown here is derived from an EMBL/GenBank/DDBJ whole genome shotgun (WGS) entry which is preliminary data.</text>
</comment>
<protein>
    <submittedName>
        <fullName evidence="2">Uncharacterized protein</fullName>
    </submittedName>
</protein>
<keyword evidence="1" id="KW-0175">Coiled coil</keyword>
<accession>A0A2V3IQL0</accession>
<dbReference type="AlphaFoldDB" id="A0A2V3IQL0"/>
<reference evidence="2 3" key="1">
    <citation type="journal article" date="2018" name="Mol. Biol. Evol.">
        <title>Analysis of the draft genome of the red seaweed Gracilariopsis chorda provides insights into genome size evolution in Rhodophyta.</title>
        <authorList>
            <person name="Lee J."/>
            <person name="Yang E.C."/>
            <person name="Graf L."/>
            <person name="Yang J.H."/>
            <person name="Qiu H."/>
            <person name="Zel Zion U."/>
            <person name="Chan C.X."/>
            <person name="Stephens T.G."/>
            <person name="Weber A.P.M."/>
            <person name="Boo G.H."/>
            <person name="Boo S.M."/>
            <person name="Kim K.M."/>
            <person name="Shin Y."/>
            <person name="Jung M."/>
            <person name="Lee S.J."/>
            <person name="Yim H.S."/>
            <person name="Lee J.H."/>
            <person name="Bhattacharya D."/>
            <person name="Yoon H.S."/>
        </authorList>
    </citation>
    <scope>NUCLEOTIDE SEQUENCE [LARGE SCALE GENOMIC DNA]</scope>
    <source>
        <strain evidence="2 3">SKKU-2015</strain>
        <tissue evidence="2">Whole body</tissue>
    </source>
</reference>
<gene>
    <name evidence="2" type="ORF">BWQ96_05889</name>
</gene>
<evidence type="ECO:0000256" key="1">
    <source>
        <dbReference type="SAM" id="Coils"/>
    </source>
</evidence>
<keyword evidence="3" id="KW-1185">Reference proteome</keyword>